<evidence type="ECO:0000313" key="2">
    <source>
        <dbReference type="Proteomes" id="UP001409585"/>
    </source>
</evidence>
<accession>A0AAV3U333</accession>
<dbReference type="RefSeq" id="WP_345421783.1">
    <property type="nucleotide sequence ID" value="NZ_AP031496.1"/>
</dbReference>
<evidence type="ECO:0000313" key="1">
    <source>
        <dbReference type="EMBL" id="GAA4943359.1"/>
    </source>
</evidence>
<keyword evidence="2" id="KW-1185">Reference proteome</keyword>
<reference evidence="2" key="1">
    <citation type="journal article" date="2019" name="Int. J. Syst. Evol. Microbiol.">
        <title>The Global Catalogue of Microorganisms (GCM) 10K type strain sequencing project: providing services to taxonomists for standard genome sequencing and annotation.</title>
        <authorList>
            <consortium name="The Broad Institute Genomics Platform"/>
            <consortium name="The Broad Institute Genome Sequencing Center for Infectious Disease"/>
            <person name="Wu L."/>
            <person name="Ma J."/>
        </authorList>
    </citation>
    <scope>NUCLEOTIDE SEQUENCE [LARGE SCALE GENOMIC DNA]</scope>
    <source>
        <strain evidence="2">JCM 19134</strain>
    </source>
</reference>
<organism evidence="1 2">
    <name type="scientific">Halioxenophilus aromaticivorans</name>
    <dbReference type="NCBI Taxonomy" id="1306992"/>
    <lineage>
        <taxon>Bacteria</taxon>
        <taxon>Pseudomonadati</taxon>
        <taxon>Pseudomonadota</taxon>
        <taxon>Gammaproteobacteria</taxon>
        <taxon>Alteromonadales</taxon>
        <taxon>Alteromonadaceae</taxon>
        <taxon>Halioxenophilus</taxon>
    </lineage>
</organism>
<sequence length="108" mass="11903">MSNVSIPLQLAPSNLSQSILPNWGFSFFNINLGSSSNPEIEQEVLEKVGSYGKQIGRLSEALEVVISKLDLLEKDLTTEEKDAVIKFLGDVAEVRSIKNRINGAENNR</sequence>
<gene>
    <name evidence="1" type="ORF">GCM10025791_22630</name>
</gene>
<dbReference type="Proteomes" id="UP001409585">
    <property type="component" value="Unassembled WGS sequence"/>
</dbReference>
<dbReference type="AlphaFoldDB" id="A0AAV3U333"/>
<name>A0AAV3U333_9ALTE</name>
<comment type="caution">
    <text evidence="1">The sequence shown here is derived from an EMBL/GenBank/DDBJ whole genome shotgun (WGS) entry which is preliminary data.</text>
</comment>
<dbReference type="EMBL" id="BAABLX010000017">
    <property type="protein sequence ID" value="GAA4943359.1"/>
    <property type="molecule type" value="Genomic_DNA"/>
</dbReference>
<proteinExistence type="predicted"/>
<protein>
    <submittedName>
        <fullName evidence="1">Uncharacterized protein</fullName>
    </submittedName>
</protein>